<sequence>MNDDEIYQGIGEILVAIAPAGAQEIILDAELSLENDHCKLLFDYVGENGEKKWFLPETARVDSDLFDLLVKMRVFFETNKLYMEGKPWTGCIVRLSLDTMKIEIDFKYD</sequence>
<protein>
    <submittedName>
        <fullName evidence="1">Uncharacterized protein</fullName>
    </submittedName>
</protein>
<dbReference type="EMBL" id="LJQC01000005">
    <property type="protein sequence ID" value="KPX12138.1"/>
    <property type="molecule type" value="Genomic_DNA"/>
</dbReference>
<comment type="caution">
    <text evidence="1">The sequence shown here is derived from an EMBL/GenBank/DDBJ whole genome shotgun (WGS) entry which is preliminary data.</text>
</comment>
<dbReference type="Gene3D" id="3.30.500.20">
    <property type="entry name" value="BH3703-like domains"/>
    <property type="match status" value="1"/>
</dbReference>
<proteinExistence type="predicted"/>
<evidence type="ECO:0000313" key="1">
    <source>
        <dbReference type="EMBL" id="KPX12138.1"/>
    </source>
</evidence>
<gene>
    <name evidence="1" type="ORF">ALO75_01698</name>
</gene>
<dbReference type="PATRIC" id="fig|317659.3.peg.2637"/>
<dbReference type="Proteomes" id="UP000051335">
    <property type="component" value="Unassembled WGS sequence"/>
</dbReference>
<dbReference type="RefSeq" id="WP_032699401.1">
    <property type="nucleotide sequence ID" value="NZ_LJQC01000005.1"/>
</dbReference>
<dbReference type="InterPro" id="IPR036170">
    <property type="entry name" value="YezG-like_sf"/>
</dbReference>
<dbReference type="AlphaFoldDB" id="A0A0P9TGZ2"/>
<name>A0A0P9TGZ2_9PSED</name>
<keyword evidence="2" id="KW-1185">Reference proteome</keyword>
<reference evidence="1 2" key="1">
    <citation type="submission" date="2015-09" db="EMBL/GenBank/DDBJ databases">
        <title>Genome announcement of multiple Pseudomonas syringae strains.</title>
        <authorList>
            <person name="Thakur S."/>
            <person name="Wang P.W."/>
            <person name="Gong Y."/>
            <person name="Weir B.S."/>
            <person name="Guttman D.S."/>
        </authorList>
    </citation>
    <scope>NUCLEOTIDE SEQUENCE [LARGE SCALE GENOMIC DNA]</scope>
    <source>
        <strain evidence="1 2">ICMP17001</strain>
    </source>
</reference>
<accession>A0A0P9TGZ2</accession>
<evidence type="ECO:0000313" key="2">
    <source>
        <dbReference type="Proteomes" id="UP000051335"/>
    </source>
</evidence>
<dbReference type="SUPFAM" id="SSF160424">
    <property type="entry name" value="BH3703-like"/>
    <property type="match status" value="1"/>
</dbReference>
<organism evidence="1 2">
    <name type="scientific">Pseudomonas syringae pv. coryli</name>
    <dbReference type="NCBI Taxonomy" id="317659"/>
    <lineage>
        <taxon>Bacteria</taxon>
        <taxon>Pseudomonadati</taxon>
        <taxon>Pseudomonadota</taxon>
        <taxon>Gammaproteobacteria</taxon>
        <taxon>Pseudomonadales</taxon>
        <taxon>Pseudomonadaceae</taxon>
        <taxon>Pseudomonas</taxon>
    </lineage>
</organism>